<reference evidence="1 2" key="1">
    <citation type="submission" date="2017-04" db="EMBL/GenBank/DDBJ databases">
        <authorList>
            <person name="Afonso C.L."/>
            <person name="Miller P.J."/>
            <person name="Scott M.A."/>
            <person name="Spackman E."/>
            <person name="Goraichik I."/>
            <person name="Dimitrov K.M."/>
            <person name="Suarez D.L."/>
            <person name="Swayne D.E."/>
        </authorList>
    </citation>
    <scope>NUCLEOTIDE SEQUENCE [LARGE SCALE GENOMIC DNA]</scope>
    <source>
        <strain evidence="1 2">DSM 11622</strain>
    </source>
</reference>
<dbReference type="PROSITE" id="PS51257">
    <property type="entry name" value="PROKAR_LIPOPROTEIN"/>
    <property type="match status" value="1"/>
</dbReference>
<accession>A0A1W1UFC7</accession>
<organism evidence="1 2">
    <name type="scientific">Hymenobacter roseosalivarius DSM 11622</name>
    <dbReference type="NCBI Taxonomy" id="645990"/>
    <lineage>
        <taxon>Bacteria</taxon>
        <taxon>Pseudomonadati</taxon>
        <taxon>Bacteroidota</taxon>
        <taxon>Cytophagia</taxon>
        <taxon>Cytophagales</taxon>
        <taxon>Hymenobacteraceae</taxon>
        <taxon>Hymenobacter</taxon>
    </lineage>
</organism>
<dbReference type="AlphaFoldDB" id="A0A1W1UFC7"/>
<dbReference type="STRING" id="645990.SAMN00120144_4216"/>
<evidence type="ECO:0000313" key="2">
    <source>
        <dbReference type="Proteomes" id="UP000192266"/>
    </source>
</evidence>
<name>A0A1W1UFC7_9BACT</name>
<evidence type="ECO:0008006" key="3">
    <source>
        <dbReference type="Google" id="ProtNLM"/>
    </source>
</evidence>
<gene>
    <name evidence="1" type="ORF">SAMN00120144_4216</name>
</gene>
<protein>
    <recommendedName>
        <fullName evidence="3">Lipocalin-like domain-containing protein</fullName>
    </recommendedName>
</protein>
<evidence type="ECO:0000313" key="1">
    <source>
        <dbReference type="EMBL" id="SMB79770.1"/>
    </source>
</evidence>
<dbReference type="EMBL" id="FWWW01000011">
    <property type="protein sequence ID" value="SMB79770.1"/>
    <property type="molecule type" value="Genomic_DNA"/>
</dbReference>
<proteinExistence type="predicted"/>
<keyword evidence="2" id="KW-1185">Reference proteome</keyword>
<dbReference type="Proteomes" id="UP000192266">
    <property type="component" value="Unassembled WGS sequence"/>
</dbReference>
<dbReference type="RefSeq" id="WP_084443123.1">
    <property type="nucleotide sequence ID" value="NZ_FWWW01000011.1"/>
</dbReference>
<sequence length="149" mass="15541">MNKLIVSMALVGSLAGCGQKEKDPGPALPAPVPVPAASIVGTWTGTSTRTQVDYAGSTPDTDVTTQTPAGFKLTFGPAGKLTSEMPPNILSPSGIQIGTYQFTNNVLITTYASGSLTHAVEALTSRRLVFKNVESDASSTITKTYTFSR</sequence>